<keyword evidence="2" id="KW-0479">Metal-binding</keyword>
<dbReference type="GO" id="GO:0016020">
    <property type="term" value="C:membrane"/>
    <property type="evidence" value="ECO:0007669"/>
    <property type="project" value="TreeGrafter"/>
</dbReference>
<dbReference type="PANTHER" id="PTHR22726:SF1">
    <property type="entry name" value="METALLOENDOPEPTIDASE OMA1, MITOCHONDRIAL"/>
    <property type="match status" value="1"/>
</dbReference>
<dbReference type="GO" id="GO:0051603">
    <property type="term" value="P:proteolysis involved in protein catabolic process"/>
    <property type="evidence" value="ECO:0007669"/>
    <property type="project" value="TreeGrafter"/>
</dbReference>
<keyword evidence="5 6" id="KW-0482">Metalloprotease</keyword>
<name>A0A2W4ZRV4_9CYAN</name>
<sequence>MKFLANYSCLLTLIALPLAVSSSAVLAHPVAANPASNRLEQPANKSDDAFYSTARSQIEGSLGTVGPDYYAVYRIVERIARANGLDQTPWRVRVTDELNINAYASDVNMLTFEAGILEQISGDTAALACVVGHEMAHHTKNHIPSMVAARVRIEGLQEEALLQARSEVESAQQQGNILGGIFGAVTGGVFNATGANSSIGGILAGNVVSSTLQGLNAEQTQQATARAEELYNERVEALDAEYSTQLRSQESEADEVGYGYMVAAGFSPDGCVRVMNVLDRIETSRLPSLSHPNPQDRIRAINTLNIAAANQSLVQVGQANLRQSAKPLGYGVGRDGASLRIESRFGAQDIDSTFPQ</sequence>
<dbReference type="GO" id="GO:0004222">
    <property type="term" value="F:metalloendopeptidase activity"/>
    <property type="evidence" value="ECO:0007669"/>
    <property type="project" value="InterPro"/>
</dbReference>
<feature type="signal peptide" evidence="7">
    <location>
        <begin position="1"/>
        <end position="27"/>
    </location>
</feature>
<comment type="caution">
    <text evidence="9">The sequence shown here is derived from an EMBL/GenBank/DDBJ whole genome shotgun (WGS) entry which is preliminary data.</text>
</comment>
<evidence type="ECO:0000256" key="4">
    <source>
        <dbReference type="ARBA" id="ARBA00022833"/>
    </source>
</evidence>
<organism evidence="9 10">
    <name type="scientific">Phormidesmis priestleyi</name>
    <dbReference type="NCBI Taxonomy" id="268141"/>
    <lineage>
        <taxon>Bacteria</taxon>
        <taxon>Bacillati</taxon>
        <taxon>Cyanobacteriota</taxon>
        <taxon>Cyanophyceae</taxon>
        <taxon>Leptolyngbyales</taxon>
        <taxon>Leptolyngbyaceae</taxon>
        <taxon>Phormidesmis</taxon>
    </lineage>
</organism>
<evidence type="ECO:0000313" key="10">
    <source>
        <dbReference type="Proteomes" id="UP000249794"/>
    </source>
</evidence>
<comment type="similarity">
    <text evidence="6">Belongs to the peptidase M48 family.</text>
</comment>
<accession>A0A2W4ZRV4</accession>
<evidence type="ECO:0000256" key="2">
    <source>
        <dbReference type="ARBA" id="ARBA00022723"/>
    </source>
</evidence>
<evidence type="ECO:0000313" key="9">
    <source>
        <dbReference type="EMBL" id="PZO61361.1"/>
    </source>
</evidence>
<evidence type="ECO:0000259" key="8">
    <source>
        <dbReference type="Pfam" id="PF01435"/>
    </source>
</evidence>
<gene>
    <name evidence="9" type="ORF">DCF15_00215</name>
</gene>
<keyword evidence="7" id="KW-0732">Signal</keyword>
<evidence type="ECO:0000256" key="6">
    <source>
        <dbReference type="RuleBase" id="RU003983"/>
    </source>
</evidence>
<dbReference type="Gene3D" id="3.30.2010.10">
    <property type="entry name" value="Metalloproteases ('zincins'), catalytic domain"/>
    <property type="match status" value="1"/>
</dbReference>
<evidence type="ECO:0000256" key="7">
    <source>
        <dbReference type="SAM" id="SignalP"/>
    </source>
</evidence>
<feature type="chain" id="PRO_5016026959" evidence="7">
    <location>
        <begin position="28"/>
        <end position="356"/>
    </location>
</feature>
<evidence type="ECO:0000256" key="5">
    <source>
        <dbReference type="ARBA" id="ARBA00023049"/>
    </source>
</evidence>
<dbReference type="GO" id="GO:0046872">
    <property type="term" value="F:metal ion binding"/>
    <property type="evidence" value="ECO:0007669"/>
    <property type="project" value="UniProtKB-KW"/>
</dbReference>
<dbReference type="InterPro" id="IPR051156">
    <property type="entry name" value="Mito/Outer_Membr_Metalloprot"/>
</dbReference>
<keyword evidence="3 6" id="KW-0378">Hydrolase</keyword>
<dbReference type="AlphaFoldDB" id="A0A2W4ZRV4"/>
<keyword evidence="1 6" id="KW-0645">Protease</keyword>
<reference evidence="9 10" key="2">
    <citation type="submission" date="2018-06" db="EMBL/GenBank/DDBJ databases">
        <title>Metagenomic assembly of (sub)arctic Cyanobacteria and their associated microbiome from non-axenic cultures.</title>
        <authorList>
            <person name="Baurain D."/>
        </authorList>
    </citation>
    <scope>NUCLEOTIDE SEQUENCE [LARGE SCALE GENOMIC DNA]</scope>
    <source>
        <strain evidence="9">ULC027bin1</strain>
    </source>
</reference>
<dbReference type="CDD" id="cd07324">
    <property type="entry name" value="M48C_Oma1-like"/>
    <property type="match status" value="1"/>
</dbReference>
<proteinExistence type="inferred from homology"/>
<reference evidence="10" key="1">
    <citation type="submission" date="2018-04" db="EMBL/GenBank/DDBJ databases">
        <authorList>
            <person name="Cornet L."/>
        </authorList>
    </citation>
    <scope>NUCLEOTIDE SEQUENCE [LARGE SCALE GENOMIC DNA]</scope>
</reference>
<evidence type="ECO:0000256" key="1">
    <source>
        <dbReference type="ARBA" id="ARBA00022670"/>
    </source>
</evidence>
<keyword evidence="4 6" id="KW-0862">Zinc</keyword>
<comment type="cofactor">
    <cofactor evidence="6">
        <name>Zn(2+)</name>
        <dbReference type="ChEBI" id="CHEBI:29105"/>
    </cofactor>
    <text evidence="6">Binds 1 zinc ion per subunit.</text>
</comment>
<dbReference type="Proteomes" id="UP000249794">
    <property type="component" value="Unassembled WGS sequence"/>
</dbReference>
<protein>
    <submittedName>
        <fullName evidence="9">Peptidase M48</fullName>
    </submittedName>
</protein>
<dbReference type="Pfam" id="PF01435">
    <property type="entry name" value="Peptidase_M48"/>
    <property type="match status" value="1"/>
</dbReference>
<dbReference type="EMBL" id="QBMP01000001">
    <property type="protein sequence ID" value="PZO61361.1"/>
    <property type="molecule type" value="Genomic_DNA"/>
</dbReference>
<dbReference type="PANTHER" id="PTHR22726">
    <property type="entry name" value="METALLOENDOPEPTIDASE OMA1"/>
    <property type="match status" value="1"/>
</dbReference>
<evidence type="ECO:0000256" key="3">
    <source>
        <dbReference type="ARBA" id="ARBA00022801"/>
    </source>
</evidence>
<dbReference type="InterPro" id="IPR001915">
    <property type="entry name" value="Peptidase_M48"/>
</dbReference>
<feature type="domain" description="Peptidase M48" evidence="8">
    <location>
        <begin position="72"/>
        <end position="303"/>
    </location>
</feature>